<keyword evidence="7" id="KW-0472">Membrane</keyword>
<dbReference type="InterPro" id="IPR051701">
    <property type="entry name" value="Mito_OM_Translocase_MSP1"/>
</dbReference>
<feature type="transmembrane region" description="Helical" evidence="7">
    <location>
        <begin position="30"/>
        <end position="49"/>
    </location>
</feature>
<keyword evidence="4 6" id="KW-0067">ATP-binding</keyword>
<dbReference type="Proteomes" id="UP001168821">
    <property type="component" value="Unassembled WGS sequence"/>
</dbReference>
<keyword evidence="10" id="KW-1185">Reference proteome</keyword>
<dbReference type="PROSITE" id="PS00674">
    <property type="entry name" value="AAA"/>
    <property type="match status" value="1"/>
</dbReference>
<dbReference type="GO" id="GO:0005524">
    <property type="term" value="F:ATP binding"/>
    <property type="evidence" value="ECO:0007669"/>
    <property type="project" value="UniProtKB-KW"/>
</dbReference>
<evidence type="ECO:0000256" key="3">
    <source>
        <dbReference type="ARBA" id="ARBA00022787"/>
    </source>
</evidence>
<evidence type="ECO:0000256" key="2">
    <source>
        <dbReference type="ARBA" id="ARBA00022741"/>
    </source>
</evidence>
<dbReference type="InterPro" id="IPR003593">
    <property type="entry name" value="AAA+_ATPase"/>
</dbReference>
<dbReference type="AlphaFoldDB" id="A0AA38HNT8"/>
<dbReference type="GO" id="GO:0005741">
    <property type="term" value="C:mitochondrial outer membrane"/>
    <property type="evidence" value="ECO:0007669"/>
    <property type="project" value="UniProtKB-SubCell"/>
</dbReference>
<evidence type="ECO:0000256" key="4">
    <source>
        <dbReference type="ARBA" id="ARBA00022840"/>
    </source>
</evidence>
<dbReference type="Gene3D" id="3.40.50.300">
    <property type="entry name" value="P-loop containing nucleotide triphosphate hydrolases"/>
    <property type="match status" value="1"/>
</dbReference>
<dbReference type="InterPro" id="IPR003960">
    <property type="entry name" value="ATPase_AAA_CS"/>
</dbReference>
<dbReference type="SUPFAM" id="SSF52540">
    <property type="entry name" value="P-loop containing nucleoside triphosphate hydrolases"/>
    <property type="match status" value="1"/>
</dbReference>
<dbReference type="PANTHER" id="PTHR45644">
    <property type="entry name" value="AAA ATPASE, PUTATIVE (AFU_ORTHOLOGUE AFUA_2G12920)-RELATED-RELATED"/>
    <property type="match status" value="1"/>
</dbReference>
<evidence type="ECO:0000256" key="5">
    <source>
        <dbReference type="ARBA" id="ARBA00023128"/>
    </source>
</evidence>
<comment type="caution">
    <text evidence="9">The sequence shown here is derived from an EMBL/GenBank/DDBJ whole genome shotgun (WGS) entry which is preliminary data.</text>
</comment>
<feature type="domain" description="AAA+ ATPase" evidence="8">
    <location>
        <begin position="131"/>
        <end position="267"/>
    </location>
</feature>
<dbReference type="InterPro" id="IPR027417">
    <property type="entry name" value="P-loop_NTPase"/>
</dbReference>
<dbReference type="GO" id="GO:0016887">
    <property type="term" value="F:ATP hydrolysis activity"/>
    <property type="evidence" value="ECO:0007669"/>
    <property type="project" value="InterPro"/>
</dbReference>
<sequence length="373" mass="41262">MADLKDQSSVAAADYYQVIVDNVKLGMTHGFAVGILILVGLGIKIKFFGAKNKQKNKAKALLSSLGLQSVIPTLNDYELSIASQLVKPSDIHVTFKDVAGLDATVATIKSNIIFPLLTYRFLKNKSRHFAPPKGVLLYGPPGCGKTLLAKATAKEANARFLNLEIPTLTDKWYGESQKFALAVFTLAQKIQPCIIFIDEIDTFLRARGTSDHEVTAMVKAQFMMLWDGLLSEEDGGVIVMGATNRPFDVDEAILRRMPTKLEVSKPDFAKRKAILELFLDGEVLVDVDLDKLAERTDGSSGSDLKELCRRGVSAPIREAEGTVLGFVEKGDEEGLEEFLGSLRRVEFDDFETALKSMENDNKWRSEHEHSHDH</sequence>
<organism evidence="9 10">
    <name type="scientific">Zophobas morio</name>
    <dbReference type="NCBI Taxonomy" id="2755281"/>
    <lineage>
        <taxon>Eukaryota</taxon>
        <taxon>Metazoa</taxon>
        <taxon>Ecdysozoa</taxon>
        <taxon>Arthropoda</taxon>
        <taxon>Hexapoda</taxon>
        <taxon>Insecta</taxon>
        <taxon>Pterygota</taxon>
        <taxon>Neoptera</taxon>
        <taxon>Endopterygota</taxon>
        <taxon>Coleoptera</taxon>
        <taxon>Polyphaga</taxon>
        <taxon>Cucujiformia</taxon>
        <taxon>Tenebrionidae</taxon>
        <taxon>Zophobas</taxon>
    </lineage>
</organism>
<keyword evidence="7" id="KW-1133">Transmembrane helix</keyword>
<name>A0AA38HNT8_9CUCU</name>
<evidence type="ECO:0000313" key="10">
    <source>
        <dbReference type="Proteomes" id="UP001168821"/>
    </source>
</evidence>
<gene>
    <name evidence="9" type="ORF">Zmor_027807</name>
</gene>
<keyword evidence="5" id="KW-0496">Mitochondrion</keyword>
<dbReference type="SMART" id="SM00382">
    <property type="entry name" value="AAA"/>
    <property type="match status" value="1"/>
</dbReference>
<dbReference type="Gene3D" id="1.10.8.60">
    <property type="match status" value="1"/>
</dbReference>
<evidence type="ECO:0000256" key="1">
    <source>
        <dbReference type="ARBA" id="ARBA00004572"/>
    </source>
</evidence>
<accession>A0AA38HNT8</accession>
<dbReference type="Pfam" id="PF17862">
    <property type="entry name" value="AAA_lid_3"/>
    <property type="match status" value="1"/>
</dbReference>
<evidence type="ECO:0000256" key="7">
    <source>
        <dbReference type="SAM" id="Phobius"/>
    </source>
</evidence>
<keyword evidence="7" id="KW-0812">Transmembrane</keyword>
<dbReference type="EMBL" id="JALNTZ010000009">
    <property type="protein sequence ID" value="KAJ3641295.1"/>
    <property type="molecule type" value="Genomic_DNA"/>
</dbReference>
<evidence type="ECO:0000256" key="6">
    <source>
        <dbReference type="RuleBase" id="RU003651"/>
    </source>
</evidence>
<dbReference type="PANTHER" id="PTHR45644:SF3">
    <property type="entry name" value="FI08533P-RELATED"/>
    <property type="match status" value="1"/>
</dbReference>
<evidence type="ECO:0000259" key="8">
    <source>
        <dbReference type="SMART" id="SM00382"/>
    </source>
</evidence>
<evidence type="ECO:0000313" key="9">
    <source>
        <dbReference type="EMBL" id="KAJ3641295.1"/>
    </source>
</evidence>
<dbReference type="InterPro" id="IPR041569">
    <property type="entry name" value="AAA_lid_3"/>
</dbReference>
<protein>
    <recommendedName>
        <fullName evidence="8">AAA+ ATPase domain-containing protein</fullName>
    </recommendedName>
</protein>
<dbReference type="GO" id="GO:0140570">
    <property type="term" value="P:extraction of mislocalized protein from mitochondrial outer membrane"/>
    <property type="evidence" value="ECO:0007669"/>
    <property type="project" value="TreeGrafter"/>
</dbReference>
<proteinExistence type="inferred from homology"/>
<keyword evidence="3" id="KW-1000">Mitochondrion outer membrane</keyword>
<dbReference type="FunFam" id="3.40.50.300:FF:000538">
    <property type="entry name" value="ATPase family AAA domain-containing protein 1"/>
    <property type="match status" value="1"/>
</dbReference>
<keyword evidence="2 6" id="KW-0547">Nucleotide-binding</keyword>
<comment type="similarity">
    <text evidence="6">Belongs to the AAA ATPase family.</text>
</comment>
<reference evidence="9" key="1">
    <citation type="journal article" date="2023" name="G3 (Bethesda)">
        <title>Whole genome assemblies of Zophobas morio and Tenebrio molitor.</title>
        <authorList>
            <person name="Kaur S."/>
            <person name="Stinson S.A."/>
            <person name="diCenzo G.C."/>
        </authorList>
    </citation>
    <scope>NUCLEOTIDE SEQUENCE</scope>
    <source>
        <strain evidence="9">QUZm001</strain>
    </source>
</reference>
<comment type="subcellular location">
    <subcellularLocation>
        <location evidence="1">Mitochondrion outer membrane</location>
        <topology evidence="1">Single-pass membrane protein</topology>
    </subcellularLocation>
</comment>
<dbReference type="Pfam" id="PF00004">
    <property type="entry name" value="AAA"/>
    <property type="match status" value="1"/>
</dbReference>
<dbReference type="InterPro" id="IPR003959">
    <property type="entry name" value="ATPase_AAA_core"/>
</dbReference>